<reference evidence="1" key="1">
    <citation type="journal article" date="2014" name="Front. Microbiol.">
        <title>High frequency of phylogenetically diverse reductive dehalogenase-homologous genes in deep subseafloor sedimentary metagenomes.</title>
        <authorList>
            <person name="Kawai M."/>
            <person name="Futagami T."/>
            <person name="Toyoda A."/>
            <person name="Takaki Y."/>
            <person name="Nishi S."/>
            <person name="Hori S."/>
            <person name="Arai W."/>
            <person name="Tsubouchi T."/>
            <person name="Morono Y."/>
            <person name="Uchiyama I."/>
            <person name="Ito T."/>
            <person name="Fujiyama A."/>
            <person name="Inagaki F."/>
            <person name="Takami H."/>
        </authorList>
    </citation>
    <scope>NUCLEOTIDE SEQUENCE</scope>
    <source>
        <strain evidence="1">Expedition CK06-06</strain>
    </source>
</reference>
<organism evidence="1">
    <name type="scientific">marine sediment metagenome</name>
    <dbReference type="NCBI Taxonomy" id="412755"/>
    <lineage>
        <taxon>unclassified sequences</taxon>
        <taxon>metagenomes</taxon>
        <taxon>ecological metagenomes</taxon>
    </lineage>
</organism>
<comment type="caution">
    <text evidence="1">The sequence shown here is derived from an EMBL/GenBank/DDBJ whole genome shotgun (WGS) entry which is preliminary data.</text>
</comment>
<name>X1H3V4_9ZZZZ</name>
<gene>
    <name evidence="1" type="ORF">S03H2_42630</name>
</gene>
<proteinExistence type="predicted"/>
<dbReference type="AlphaFoldDB" id="X1H3V4"/>
<evidence type="ECO:0000313" key="1">
    <source>
        <dbReference type="EMBL" id="GAH64087.1"/>
    </source>
</evidence>
<feature type="non-terminal residue" evidence="1">
    <location>
        <position position="1"/>
    </location>
</feature>
<dbReference type="EMBL" id="BARU01026549">
    <property type="protein sequence ID" value="GAH64087.1"/>
    <property type="molecule type" value="Genomic_DNA"/>
</dbReference>
<accession>X1H3V4</accession>
<sequence>LAMYYEAIVIDTSIPFNIIEVHTPIYGDM</sequence>
<protein>
    <submittedName>
        <fullName evidence="1">Uncharacterized protein</fullName>
    </submittedName>
</protein>